<name>A0ABD2PTS1_9PLAT</name>
<feature type="transmembrane region" description="Helical" evidence="2">
    <location>
        <begin position="237"/>
        <end position="255"/>
    </location>
</feature>
<keyword evidence="2" id="KW-0472">Membrane</keyword>
<sequence length="259" mass="29257">MANQISTNFACADPFTHYVLLQASFCQRSVSENYYYSESLPGAYDQDASLYASTPTRYSSYDDSLIYPPYLQVDPRWFYESERRRTSLQMRSNVTAPIANAELYELKSSASTLGEESGQRMKQVEKTSKSKGRVNTREMSASQQTSFDAPTCTMSDGSRNSSNNSVGTLRLRSLNNGNSASNQRNGTAAATSSDAEEIFRHFLVILTILTRKLWQLCRFLWQQDLPRRLLQWAERKPLLLATLLAVLTVSLWLGYTGTL</sequence>
<dbReference type="AlphaFoldDB" id="A0ABD2PTS1"/>
<keyword evidence="2" id="KW-1133">Transmembrane helix</keyword>
<dbReference type="Proteomes" id="UP001626550">
    <property type="component" value="Unassembled WGS sequence"/>
</dbReference>
<reference evidence="3 4" key="1">
    <citation type="submission" date="2024-11" db="EMBL/GenBank/DDBJ databases">
        <title>Adaptive evolution of stress response genes in parasites aligns with host niche diversity.</title>
        <authorList>
            <person name="Hahn C."/>
            <person name="Resl P."/>
        </authorList>
    </citation>
    <scope>NUCLEOTIDE SEQUENCE [LARGE SCALE GENOMIC DNA]</scope>
    <source>
        <strain evidence="3">EGGRZ-B1_66</strain>
        <tissue evidence="3">Body</tissue>
    </source>
</reference>
<evidence type="ECO:0000256" key="2">
    <source>
        <dbReference type="SAM" id="Phobius"/>
    </source>
</evidence>
<accession>A0ABD2PTS1</accession>
<protein>
    <submittedName>
        <fullName evidence="3">Uncharacterized protein</fullName>
    </submittedName>
</protein>
<gene>
    <name evidence="3" type="ORF">Ciccas_010715</name>
</gene>
<evidence type="ECO:0000313" key="3">
    <source>
        <dbReference type="EMBL" id="KAL3310714.1"/>
    </source>
</evidence>
<dbReference type="EMBL" id="JBJKFK010002697">
    <property type="protein sequence ID" value="KAL3310714.1"/>
    <property type="molecule type" value="Genomic_DNA"/>
</dbReference>
<evidence type="ECO:0000256" key="1">
    <source>
        <dbReference type="SAM" id="MobiDB-lite"/>
    </source>
</evidence>
<feature type="region of interest" description="Disordered" evidence="1">
    <location>
        <begin position="112"/>
        <end position="190"/>
    </location>
</feature>
<feature type="compositionally biased region" description="Polar residues" evidence="1">
    <location>
        <begin position="137"/>
        <end position="190"/>
    </location>
</feature>
<keyword evidence="4" id="KW-1185">Reference proteome</keyword>
<keyword evidence="2" id="KW-0812">Transmembrane</keyword>
<evidence type="ECO:0000313" key="4">
    <source>
        <dbReference type="Proteomes" id="UP001626550"/>
    </source>
</evidence>
<comment type="caution">
    <text evidence="3">The sequence shown here is derived from an EMBL/GenBank/DDBJ whole genome shotgun (WGS) entry which is preliminary data.</text>
</comment>
<feature type="compositionally biased region" description="Basic and acidic residues" evidence="1">
    <location>
        <begin position="117"/>
        <end position="128"/>
    </location>
</feature>
<proteinExistence type="predicted"/>
<organism evidence="3 4">
    <name type="scientific">Cichlidogyrus casuarinus</name>
    <dbReference type="NCBI Taxonomy" id="1844966"/>
    <lineage>
        <taxon>Eukaryota</taxon>
        <taxon>Metazoa</taxon>
        <taxon>Spiralia</taxon>
        <taxon>Lophotrochozoa</taxon>
        <taxon>Platyhelminthes</taxon>
        <taxon>Monogenea</taxon>
        <taxon>Monopisthocotylea</taxon>
        <taxon>Dactylogyridea</taxon>
        <taxon>Ancyrocephalidae</taxon>
        <taxon>Cichlidogyrus</taxon>
    </lineage>
</organism>